<dbReference type="Proteomes" id="UP000014480">
    <property type="component" value="Unassembled WGS sequence"/>
</dbReference>
<reference evidence="2" key="1">
    <citation type="journal article" date="2013" name="New Phytol.">
        <title>Comparative genomic and transcriptomic analyses reveal the hemibiotrophic stage shift of Colletotrichum fungi.</title>
        <authorList>
            <person name="Gan P."/>
            <person name="Ikeda K."/>
            <person name="Irieda H."/>
            <person name="Narusaka M."/>
            <person name="O'Connell R.J."/>
            <person name="Narusaka Y."/>
            <person name="Takano Y."/>
            <person name="Kubo Y."/>
            <person name="Shirasu K."/>
        </authorList>
    </citation>
    <scope>NUCLEOTIDE SEQUENCE [LARGE SCALE GENOMIC DNA]</scope>
    <source>
        <strain evidence="2">104-T / ATCC 96160 / CBS 514.97 / LARS 414 / MAFF 240422</strain>
    </source>
</reference>
<accession>A0A484FSL2</accession>
<dbReference type="AlphaFoldDB" id="A0A484FSL2"/>
<sequence>MYSFSTLPQWRQPHNDAGPHCTCGTQYPAPPLEHLHSLMVFAPLRPPPLPSLLHVFRAVYSYTRKTPHYGCLLVGPSNTWTSSYAKTLEQQVRCRQSKHGDGDALAAVTVGGRHTAPAQLDSFMSIVTQTLIHYYHTQAQRIGHLQEHAKNEVQSIVLSLALREIATEEEKYRTPHNPPTVHFHGVDTCRSPSLSAASTPVECEGLCLKTLVP</sequence>
<protein>
    <submittedName>
        <fullName evidence="1">Uncharacterized protein</fullName>
    </submittedName>
</protein>
<comment type="caution">
    <text evidence="1">The sequence shown here is derived from an EMBL/GenBank/DDBJ whole genome shotgun (WGS) entry which is preliminary data.</text>
</comment>
<reference evidence="2" key="2">
    <citation type="journal article" date="2019" name="Mol. Plant Microbe Interact.">
        <title>Genome sequence resources for four phytopathogenic fungi from the Colletotrichum orbiculare species complex.</title>
        <authorList>
            <person name="Gan P."/>
            <person name="Tsushima A."/>
            <person name="Narusaka M."/>
            <person name="Narusaka Y."/>
            <person name="Takano Y."/>
            <person name="Kubo Y."/>
            <person name="Shirasu K."/>
        </authorList>
    </citation>
    <scope>GENOME REANNOTATION</scope>
    <source>
        <strain evidence="2">104-T / ATCC 96160 / CBS 514.97 / LARS 414 / MAFF 240422</strain>
    </source>
</reference>
<gene>
    <name evidence="1" type="ORF">Cob_v006283</name>
</gene>
<evidence type="ECO:0000313" key="2">
    <source>
        <dbReference type="Proteomes" id="UP000014480"/>
    </source>
</evidence>
<organism evidence="1 2">
    <name type="scientific">Colletotrichum orbiculare (strain 104-T / ATCC 96160 / CBS 514.97 / LARS 414 / MAFF 240422)</name>
    <name type="common">Cucumber anthracnose fungus</name>
    <name type="synonym">Colletotrichum lagenarium</name>
    <dbReference type="NCBI Taxonomy" id="1213857"/>
    <lineage>
        <taxon>Eukaryota</taxon>
        <taxon>Fungi</taxon>
        <taxon>Dikarya</taxon>
        <taxon>Ascomycota</taxon>
        <taxon>Pezizomycotina</taxon>
        <taxon>Sordariomycetes</taxon>
        <taxon>Hypocreomycetidae</taxon>
        <taxon>Glomerellales</taxon>
        <taxon>Glomerellaceae</taxon>
        <taxon>Colletotrichum</taxon>
        <taxon>Colletotrichum orbiculare species complex</taxon>
    </lineage>
</organism>
<evidence type="ECO:0000313" key="1">
    <source>
        <dbReference type="EMBL" id="TDZ20908.1"/>
    </source>
</evidence>
<keyword evidence="2" id="KW-1185">Reference proteome</keyword>
<name>A0A484FSL2_COLOR</name>
<dbReference type="EMBL" id="AMCV02000016">
    <property type="protein sequence ID" value="TDZ20908.1"/>
    <property type="molecule type" value="Genomic_DNA"/>
</dbReference>
<proteinExistence type="predicted"/>